<dbReference type="OrthoDB" id="852758at2"/>
<dbReference type="Gene3D" id="3.90.1200.10">
    <property type="match status" value="1"/>
</dbReference>
<dbReference type="EMBL" id="VFRQ01000012">
    <property type="protein sequence ID" value="TPE42517.1"/>
    <property type="molecule type" value="Genomic_DNA"/>
</dbReference>
<comment type="caution">
    <text evidence="1">The sequence shown here is derived from an EMBL/GenBank/DDBJ whole genome shotgun (WGS) entry which is preliminary data.</text>
</comment>
<organism evidence="1 2">
    <name type="scientific">Pontibacter mangrovi</name>
    <dbReference type="NCBI Taxonomy" id="2589816"/>
    <lineage>
        <taxon>Bacteria</taxon>
        <taxon>Pseudomonadati</taxon>
        <taxon>Bacteroidota</taxon>
        <taxon>Cytophagia</taxon>
        <taxon>Cytophagales</taxon>
        <taxon>Hymenobacteraceae</taxon>
        <taxon>Pontibacter</taxon>
    </lineage>
</organism>
<sequence>MQLLQATSRFFLSYTYIMHVGGKTYKMFSPWGETSRQAELQANQSALSSGFWSDSVVPVSPRSFCLSMPKGKGLGEAHHALANQFMHDGLQRCLAYPRRPVNSFFDLCRLQQLERYGLRKHLIMQAVALLSDTKLPATSAHGDLHIGNMVLLHEQIRLIDWAMYNSKGSFITDYIHYYNYQVAVQQKQSWTVAIQGECGYLLRLSQLLHVKVNLLRLAYAISRIYGEVWQQQKPHLVPAMQIQKYNMVLDKLIKKNDQQCLALSYPYITRKQA</sequence>
<evidence type="ECO:0000313" key="1">
    <source>
        <dbReference type="EMBL" id="TPE42517.1"/>
    </source>
</evidence>
<name>A0A501W6S8_9BACT</name>
<evidence type="ECO:0008006" key="3">
    <source>
        <dbReference type="Google" id="ProtNLM"/>
    </source>
</evidence>
<dbReference type="RefSeq" id="WP_140623323.1">
    <property type="nucleotide sequence ID" value="NZ_VFRQ01000012.1"/>
</dbReference>
<proteinExistence type="predicted"/>
<gene>
    <name evidence="1" type="ORF">FJM65_18115</name>
</gene>
<evidence type="ECO:0000313" key="2">
    <source>
        <dbReference type="Proteomes" id="UP000316727"/>
    </source>
</evidence>
<accession>A0A501W6S8</accession>
<reference evidence="1 2" key="1">
    <citation type="submission" date="2019-06" db="EMBL/GenBank/DDBJ databases">
        <title>A novel bacterium of genus Pontibacter, isolated from marine sediment.</title>
        <authorList>
            <person name="Huang H."/>
            <person name="Mo K."/>
            <person name="Hu Y."/>
        </authorList>
    </citation>
    <scope>NUCLEOTIDE SEQUENCE [LARGE SCALE GENOMIC DNA]</scope>
    <source>
        <strain evidence="1 2">HB172049</strain>
    </source>
</reference>
<dbReference type="InterPro" id="IPR011009">
    <property type="entry name" value="Kinase-like_dom_sf"/>
</dbReference>
<dbReference type="SUPFAM" id="SSF56112">
    <property type="entry name" value="Protein kinase-like (PK-like)"/>
    <property type="match status" value="1"/>
</dbReference>
<dbReference type="Proteomes" id="UP000316727">
    <property type="component" value="Unassembled WGS sequence"/>
</dbReference>
<protein>
    <recommendedName>
        <fullName evidence="3">Aminoglycoside phosphotransferase domain-containing protein</fullName>
    </recommendedName>
</protein>
<dbReference type="AlphaFoldDB" id="A0A501W6S8"/>
<keyword evidence="2" id="KW-1185">Reference proteome</keyword>